<dbReference type="Proteomes" id="UP000309016">
    <property type="component" value="Chromosome"/>
</dbReference>
<keyword evidence="2" id="KW-1185">Reference proteome</keyword>
<sequence>MRYFFFIFIFLTSSPAALFQSESSRLIDAAGVKELVILTDEVYKIYIRSGDGEQILLTTYSEGEYYNEIHLDVERSQERVVLNSRFREILQGGFDKLSAHKVFSMEISLQVPQGLDVYVRSNIASVTASGNFRNFKAELQEGYCHLEQFTGNALVNTYRGNIWVQTAGVEVKANSVAGKVQVDPNLQGQNRIQLRSVTGDIKVEKN</sequence>
<dbReference type="RefSeq" id="WP_139066065.1">
    <property type="nucleotide sequence ID" value="NZ_CP040812.1"/>
</dbReference>
<reference evidence="1 2" key="1">
    <citation type="submission" date="2019-06" db="EMBL/GenBank/DDBJ databases">
        <title>Complete genome sequence of Antarcticibacterium flavum KCTC 52984T from an Antarctic marine sediment.</title>
        <authorList>
            <person name="Lee Y.M."/>
            <person name="Shin S.C."/>
        </authorList>
    </citation>
    <scope>NUCLEOTIDE SEQUENCE [LARGE SCALE GENOMIC DNA]</scope>
    <source>
        <strain evidence="1 2">KCTC 52984</strain>
    </source>
</reference>
<evidence type="ECO:0000313" key="2">
    <source>
        <dbReference type="Proteomes" id="UP000309016"/>
    </source>
</evidence>
<dbReference type="AlphaFoldDB" id="A0A5B7X468"/>
<dbReference type="KEGG" id="afla:FHG64_08900"/>
<evidence type="ECO:0008006" key="3">
    <source>
        <dbReference type="Google" id="ProtNLM"/>
    </source>
</evidence>
<accession>A0A5B7X468</accession>
<organism evidence="1 2">
    <name type="scientific">Antarcticibacterium flavum</name>
    <dbReference type="NCBI Taxonomy" id="2058175"/>
    <lineage>
        <taxon>Bacteria</taxon>
        <taxon>Pseudomonadati</taxon>
        <taxon>Bacteroidota</taxon>
        <taxon>Flavobacteriia</taxon>
        <taxon>Flavobacteriales</taxon>
        <taxon>Flavobacteriaceae</taxon>
        <taxon>Antarcticibacterium</taxon>
    </lineage>
</organism>
<name>A0A5B7X468_9FLAO</name>
<proteinExistence type="predicted"/>
<protein>
    <recommendedName>
        <fullName evidence="3">DUF4097 domain-containing protein</fullName>
    </recommendedName>
</protein>
<gene>
    <name evidence="1" type="ORF">FHG64_08900</name>
</gene>
<dbReference type="EMBL" id="CP040812">
    <property type="protein sequence ID" value="QCY69498.1"/>
    <property type="molecule type" value="Genomic_DNA"/>
</dbReference>
<dbReference type="OrthoDB" id="1144071at2"/>
<evidence type="ECO:0000313" key="1">
    <source>
        <dbReference type="EMBL" id="QCY69498.1"/>
    </source>
</evidence>